<dbReference type="AlphaFoldDB" id="A0A2I1PAJ6"/>
<dbReference type="Proteomes" id="UP000234206">
    <property type="component" value="Unassembled WGS sequence"/>
</dbReference>
<dbReference type="RefSeq" id="WP_101849565.1">
    <property type="nucleotide sequence ID" value="NZ_PKIZ01000010.1"/>
</dbReference>
<sequence length="405" mass="42485">MTDRTGTGTGATEAEARAVDWSGTEIARLRVLDTVWSVRDHASGIQDDVPALWSRCITDEEPDVPLHLVAVGEAPPAGEAVVVAGEQGGYSLASWLIAASIGRHIGQSLMVHAAALTAPGTDRALCLVAASGTGKTTASRVLAQAGWGYLTDECVAVDDGYRVMPLEKPLSVVTDPRGNPHHKHQLGPDQLGMARAPEGARLTGLVLLHRLRTEEQREVDPGPLPRLEPVPAVEALPLLAPQTSALSRTPGGLSTLARAVTDLGVQRLVYSEITETTDLLADLAAQGAPSPAEELTALQGDAPWDAVPPKPLDDPDTTPGARWEQAPFSWAVVCGEGDVVLMVGSSVLQLGQLGATLWQELADSPRTVGELTALLVETFGPHPDAERLAAEAVAALYRVGLVRPA</sequence>
<proteinExistence type="predicted"/>
<keyword evidence="3" id="KW-1185">Reference proteome</keyword>
<reference evidence="2 3" key="1">
    <citation type="submission" date="2017-12" db="EMBL/GenBank/DDBJ databases">
        <title>Phylogenetic diversity of female urinary microbiome.</title>
        <authorList>
            <person name="Thomas-White K."/>
            <person name="Wolfe A.J."/>
        </authorList>
    </citation>
    <scope>NUCLEOTIDE SEQUENCE [LARGE SCALE GENOMIC DNA]</scope>
    <source>
        <strain evidence="2 3">UMB1298</strain>
    </source>
</reference>
<evidence type="ECO:0000313" key="2">
    <source>
        <dbReference type="EMBL" id="PKZ41652.1"/>
    </source>
</evidence>
<dbReference type="Gene3D" id="3.40.50.300">
    <property type="entry name" value="P-loop containing nucleotide triphosphate hydrolases"/>
    <property type="match status" value="1"/>
</dbReference>
<feature type="region of interest" description="Disordered" evidence="1">
    <location>
        <begin position="172"/>
        <end position="191"/>
    </location>
</feature>
<dbReference type="EMBL" id="PKIZ01000010">
    <property type="protein sequence ID" value="PKZ41652.1"/>
    <property type="molecule type" value="Genomic_DNA"/>
</dbReference>
<accession>A0A2I1PAJ6</accession>
<evidence type="ECO:0000256" key="1">
    <source>
        <dbReference type="SAM" id="MobiDB-lite"/>
    </source>
</evidence>
<protein>
    <recommendedName>
        <fullName evidence="4">PqqD family peptide modification chaperone</fullName>
    </recommendedName>
</protein>
<dbReference type="SUPFAM" id="SSF53795">
    <property type="entry name" value="PEP carboxykinase-like"/>
    <property type="match status" value="1"/>
</dbReference>
<organism evidence="2 3">
    <name type="scientific">Kytococcus schroeteri</name>
    <dbReference type="NCBI Taxonomy" id="138300"/>
    <lineage>
        <taxon>Bacteria</taxon>
        <taxon>Bacillati</taxon>
        <taxon>Actinomycetota</taxon>
        <taxon>Actinomycetes</taxon>
        <taxon>Micrococcales</taxon>
        <taxon>Kytococcaceae</taxon>
        <taxon>Kytococcus</taxon>
    </lineage>
</organism>
<evidence type="ECO:0000313" key="3">
    <source>
        <dbReference type="Proteomes" id="UP000234206"/>
    </source>
</evidence>
<dbReference type="OrthoDB" id="4793383at2"/>
<evidence type="ECO:0008006" key="4">
    <source>
        <dbReference type="Google" id="ProtNLM"/>
    </source>
</evidence>
<name>A0A2I1PAJ6_9MICO</name>
<gene>
    <name evidence="2" type="ORF">CYJ76_06205</name>
</gene>
<dbReference type="InterPro" id="IPR027417">
    <property type="entry name" value="P-loop_NTPase"/>
</dbReference>
<comment type="caution">
    <text evidence="2">The sequence shown here is derived from an EMBL/GenBank/DDBJ whole genome shotgun (WGS) entry which is preliminary data.</text>
</comment>